<evidence type="ECO:0000313" key="4">
    <source>
        <dbReference type="Proteomes" id="UP000215335"/>
    </source>
</evidence>
<evidence type="ECO:0000256" key="1">
    <source>
        <dbReference type="ARBA" id="ARBA00023157"/>
    </source>
</evidence>
<dbReference type="Proteomes" id="UP000215335">
    <property type="component" value="Unassembled WGS sequence"/>
</dbReference>
<dbReference type="PROSITE" id="PS00615">
    <property type="entry name" value="C_TYPE_LECTIN_1"/>
    <property type="match status" value="1"/>
</dbReference>
<feature type="domain" description="C-type lectin" evidence="2">
    <location>
        <begin position="133"/>
        <end position="245"/>
    </location>
</feature>
<dbReference type="AlphaFoldDB" id="A0A232EIV4"/>
<dbReference type="InterPro" id="IPR050111">
    <property type="entry name" value="C-type_lectin/snaclec_domain"/>
</dbReference>
<reference evidence="3 4" key="1">
    <citation type="journal article" date="2017" name="Curr. Biol.">
        <title>The Evolution of Venom by Co-option of Single-Copy Genes.</title>
        <authorList>
            <person name="Martinson E.O."/>
            <person name="Mrinalini"/>
            <person name="Kelkar Y.D."/>
            <person name="Chang C.H."/>
            <person name="Werren J.H."/>
        </authorList>
    </citation>
    <scope>NUCLEOTIDE SEQUENCE [LARGE SCALE GENOMIC DNA]</scope>
    <source>
        <strain evidence="3 4">Alberta</strain>
        <tissue evidence="3">Whole body</tissue>
    </source>
</reference>
<dbReference type="CDD" id="cd00037">
    <property type="entry name" value="CLECT"/>
    <property type="match status" value="1"/>
</dbReference>
<comment type="caution">
    <text evidence="3">The sequence shown here is derived from an EMBL/GenBank/DDBJ whole genome shotgun (WGS) entry which is preliminary data.</text>
</comment>
<accession>A0A232EIV4</accession>
<dbReference type="SMART" id="SM00034">
    <property type="entry name" value="CLECT"/>
    <property type="match status" value="1"/>
</dbReference>
<dbReference type="Pfam" id="PF00059">
    <property type="entry name" value="Lectin_C"/>
    <property type="match status" value="1"/>
</dbReference>
<dbReference type="EMBL" id="NNAY01004147">
    <property type="protein sequence ID" value="OXU18299.1"/>
    <property type="molecule type" value="Genomic_DNA"/>
</dbReference>
<dbReference type="InterPro" id="IPR016186">
    <property type="entry name" value="C-type_lectin-like/link_sf"/>
</dbReference>
<sequence>MQRLSLAVSITLFREVLQSASDLLVIISSYETIIMRVLLNLVLLLICHRASSFPSLFNVSKINEDNFEKLGILKSNNYFQDAQIFNSYNITVYTPSENTTTPNKNNQTIQTVQAAQTIKIPEFYKLTPGIGAHRLLTSKKTWNQARNQCITDGAHLVVITSAEEEEVIKKLLASQMIDEIWLGIHDLFKKDDWVTIFDQILENVGYAKWNKGEPNNFGDDEHCGSYYKDGLNDVPCSKEMSFVCKIIV</sequence>
<dbReference type="InterPro" id="IPR001304">
    <property type="entry name" value="C-type_lectin-like"/>
</dbReference>
<evidence type="ECO:0000259" key="2">
    <source>
        <dbReference type="PROSITE" id="PS50041"/>
    </source>
</evidence>
<keyword evidence="4" id="KW-1185">Reference proteome</keyword>
<protein>
    <recommendedName>
        <fullName evidence="2">C-type lectin domain-containing protein</fullName>
    </recommendedName>
</protein>
<dbReference type="InterPro" id="IPR016187">
    <property type="entry name" value="CTDL_fold"/>
</dbReference>
<dbReference type="InterPro" id="IPR018378">
    <property type="entry name" value="C-type_lectin_CS"/>
</dbReference>
<dbReference type="Gene3D" id="3.10.100.10">
    <property type="entry name" value="Mannose-Binding Protein A, subunit A"/>
    <property type="match status" value="1"/>
</dbReference>
<name>A0A232EIV4_9HYME</name>
<keyword evidence="1" id="KW-1015">Disulfide bond</keyword>
<dbReference type="STRING" id="543379.A0A232EIV4"/>
<evidence type="ECO:0000313" key="3">
    <source>
        <dbReference type="EMBL" id="OXU18299.1"/>
    </source>
</evidence>
<proteinExistence type="predicted"/>
<gene>
    <name evidence="3" type="ORF">TSAR_012400</name>
</gene>
<dbReference type="SUPFAM" id="SSF56436">
    <property type="entry name" value="C-type lectin-like"/>
    <property type="match status" value="1"/>
</dbReference>
<dbReference type="PANTHER" id="PTHR22803">
    <property type="entry name" value="MANNOSE, PHOSPHOLIPASE, LECTIN RECEPTOR RELATED"/>
    <property type="match status" value="1"/>
</dbReference>
<dbReference type="OrthoDB" id="7700412at2759"/>
<organism evidence="3 4">
    <name type="scientific">Trichomalopsis sarcophagae</name>
    <dbReference type="NCBI Taxonomy" id="543379"/>
    <lineage>
        <taxon>Eukaryota</taxon>
        <taxon>Metazoa</taxon>
        <taxon>Ecdysozoa</taxon>
        <taxon>Arthropoda</taxon>
        <taxon>Hexapoda</taxon>
        <taxon>Insecta</taxon>
        <taxon>Pterygota</taxon>
        <taxon>Neoptera</taxon>
        <taxon>Endopterygota</taxon>
        <taxon>Hymenoptera</taxon>
        <taxon>Apocrita</taxon>
        <taxon>Proctotrupomorpha</taxon>
        <taxon>Chalcidoidea</taxon>
        <taxon>Pteromalidae</taxon>
        <taxon>Pteromalinae</taxon>
        <taxon>Trichomalopsis</taxon>
    </lineage>
</organism>
<dbReference type="PROSITE" id="PS50041">
    <property type="entry name" value="C_TYPE_LECTIN_2"/>
    <property type="match status" value="1"/>
</dbReference>